<comment type="caution">
    <text evidence="1">The sequence shown here is derived from an EMBL/GenBank/DDBJ whole genome shotgun (WGS) entry which is preliminary data.</text>
</comment>
<accession>A0AA39X799</accession>
<evidence type="ECO:0000313" key="2">
    <source>
        <dbReference type="Proteomes" id="UP001174934"/>
    </source>
</evidence>
<evidence type="ECO:0008006" key="3">
    <source>
        <dbReference type="Google" id="ProtNLM"/>
    </source>
</evidence>
<sequence length="160" mass="18056">MENNTTSSSSSITARTLTARRAATNPAFKAKLAQMALPLAPLVQLTTGQVHPAFPSTWLNFWLLTEDQLDALAHFYHQRTPSLWSAHYPCPIVWDSALSLEDKRRKIGKFIGLRGCETPVVRAAAAAAAMTEEEIMENARRARMRRDDDEEMRRKMGWGR</sequence>
<organism evidence="1 2">
    <name type="scientific">Bombardia bombarda</name>
    <dbReference type="NCBI Taxonomy" id="252184"/>
    <lineage>
        <taxon>Eukaryota</taxon>
        <taxon>Fungi</taxon>
        <taxon>Dikarya</taxon>
        <taxon>Ascomycota</taxon>
        <taxon>Pezizomycotina</taxon>
        <taxon>Sordariomycetes</taxon>
        <taxon>Sordariomycetidae</taxon>
        <taxon>Sordariales</taxon>
        <taxon>Lasiosphaeriaceae</taxon>
        <taxon>Bombardia</taxon>
    </lineage>
</organism>
<evidence type="ECO:0000313" key="1">
    <source>
        <dbReference type="EMBL" id="KAK0628421.1"/>
    </source>
</evidence>
<dbReference type="EMBL" id="JAULSR010000002">
    <property type="protein sequence ID" value="KAK0628421.1"/>
    <property type="molecule type" value="Genomic_DNA"/>
</dbReference>
<dbReference type="Proteomes" id="UP001174934">
    <property type="component" value="Unassembled WGS sequence"/>
</dbReference>
<reference evidence="1" key="1">
    <citation type="submission" date="2023-06" db="EMBL/GenBank/DDBJ databases">
        <title>Genome-scale phylogeny and comparative genomics of the fungal order Sordariales.</title>
        <authorList>
            <consortium name="Lawrence Berkeley National Laboratory"/>
            <person name="Hensen N."/>
            <person name="Bonometti L."/>
            <person name="Westerberg I."/>
            <person name="Brannstrom I.O."/>
            <person name="Guillou S."/>
            <person name="Cros-Aarteil S."/>
            <person name="Calhoun S."/>
            <person name="Haridas S."/>
            <person name="Kuo A."/>
            <person name="Mondo S."/>
            <person name="Pangilinan J."/>
            <person name="Riley R."/>
            <person name="LaButti K."/>
            <person name="Andreopoulos B."/>
            <person name="Lipzen A."/>
            <person name="Chen C."/>
            <person name="Yanf M."/>
            <person name="Daum C."/>
            <person name="Ng V."/>
            <person name="Clum A."/>
            <person name="Steindorff A."/>
            <person name="Ohm R."/>
            <person name="Martin F."/>
            <person name="Silar P."/>
            <person name="Natvig D."/>
            <person name="Lalanne C."/>
            <person name="Gautier V."/>
            <person name="Ament-velasquez S.L."/>
            <person name="Kruys A."/>
            <person name="Hutchinson M.I."/>
            <person name="Powell A.J."/>
            <person name="Barry K."/>
            <person name="Miller A.N."/>
            <person name="Grigoriev I.V."/>
            <person name="Debuchy R."/>
            <person name="Gladieux P."/>
            <person name="Thoren M.H."/>
            <person name="Johannesson H."/>
        </authorList>
    </citation>
    <scope>NUCLEOTIDE SEQUENCE</scope>
    <source>
        <strain evidence="1">SMH3391-2</strain>
    </source>
</reference>
<name>A0AA39X799_9PEZI</name>
<protein>
    <recommendedName>
        <fullName evidence="3">Beta-xylosidase</fullName>
    </recommendedName>
</protein>
<gene>
    <name evidence="1" type="ORF">B0T17DRAFT_491299</name>
</gene>
<dbReference type="AlphaFoldDB" id="A0AA39X799"/>
<keyword evidence="2" id="KW-1185">Reference proteome</keyword>
<proteinExistence type="predicted"/>